<evidence type="ECO:0000313" key="3">
    <source>
        <dbReference type="EMBL" id="QTE01449.1"/>
    </source>
</evidence>
<evidence type="ECO:0000313" key="4">
    <source>
        <dbReference type="Proteomes" id="UP000663908"/>
    </source>
</evidence>
<feature type="compositionally biased region" description="Basic and acidic residues" evidence="1">
    <location>
        <begin position="144"/>
        <end position="157"/>
    </location>
</feature>
<gene>
    <name evidence="3" type="ORF">S1361_29245</name>
</gene>
<accession>A0ABX7U133</accession>
<dbReference type="EMBL" id="CP071839">
    <property type="protein sequence ID" value="QTE01449.1"/>
    <property type="molecule type" value="Genomic_DNA"/>
</dbReference>
<dbReference type="InterPro" id="IPR041413">
    <property type="entry name" value="MLTR_LBD"/>
</dbReference>
<keyword evidence="4" id="KW-1185">Reference proteome</keyword>
<dbReference type="Gene3D" id="3.30.450.180">
    <property type="match status" value="1"/>
</dbReference>
<dbReference type="Pfam" id="PF17765">
    <property type="entry name" value="MLTR_LBD"/>
    <property type="match status" value="1"/>
</dbReference>
<organism evidence="3 4">
    <name type="scientific">Streptomyces cyanogenus</name>
    <dbReference type="NCBI Taxonomy" id="80860"/>
    <lineage>
        <taxon>Bacteria</taxon>
        <taxon>Bacillati</taxon>
        <taxon>Actinomycetota</taxon>
        <taxon>Actinomycetes</taxon>
        <taxon>Kitasatosporales</taxon>
        <taxon>Streptomycetaceae</taxon>
        <taxon>Streptomyces</taxon>
    </lineage>
</organism>
<sequence>MDEHERTALYVYALGYEPPLPTDSYSGTSVAPEWHQAVSNVVGQPCYVNDVAWNVLAANDEAIRMFPQLRGQLPAFPEKNLMRWMLLHEDAREHHLVDWEKQWAKPAAAQLRTAVAAHPDNEDLQLLDKEVSEDPVVGPIYRDHSIAHTHPDGDTRPMRHAGYASPQGGTDHRDRCCERHTRSQLGSVTMCAAQPLGSPGTRLCLLVFEPKN</sequence>
<name>A0ABX7U133_STRCY</name>
<feature type="domain" description="MmyB-like transcription regulator ligand binding" evidence="2">
    <location>
        <begin position="30"/>
        <end position="152"/>
    </location>
</feature>
<dbReference type="PANTHER" id="PTHR35010">
    <property type="entry name" value="BLL4672 PROTEIN-RELATED"/>
    <property type="match status" value="1"/>
</dbReference>
<evidence type="ECO:0000259" key="2">
    <source>
        <dbReference type="Pfam" id="PF17765"/>
    </source>
</evidence>
<feature type="region of interest" description="Disordered" evidence="1">
    <location>
        <begin position="144"/>
        <end position="175"/>
    </location>
</feature>
<evidence type="ECO:0000256" key="1">
    <source>
        <dbReference type="SAM" id="MobiDB-lite"/>
    </source>
</evidence>
<protein>
    <recommendedName>
        <fullName evidence="2">MmyB-like transcription regulator ligand binding domain-containing protein</fullName>
    </recommendedName>
</protein>
<proteinExistence type="predicted"/>
<reference evidence="3 4" key="1">
    <citation type="submission" date="2021-03" db="EMBL/GenBank/DDBJ databases">
        <title>Complete genome sequence of Streptomyces cyanogenus S136, producer of anticancer angucycline landomycin A.</title>
        <authorList>
            <person name="Hrab P."/>
            <person name="Ruckert C."/>
            <person name="Busche T."/>
            <person name="Ostash I."/>
            <person name="Kalinowski J."/>
            <person name="Fedorenko V."/>
            <person name="Yushchuk O."/>
            <person name="Ostash B."/>
        </authorList>
    </citation>
    <scope>NUCLEOTIDE SEQUENCE [LARGE SCALE GENOMIC DNA]</scope>
    <source>
        <strain evidence="3 4">S136</strain>
    </source>
</reference>
<dbReference type="PANTHER" id="PTHR35010:SF2">
    <property type="entry name" value="BLL4672 PROTEIN"/>
    <property type="match status" value="1"/>
</dbReference>
<dbReference type="Proteomes" id="UP000663908">
    <property type="component" value="Chromosome"/>
</dbReference>